<feature type="non-terminal residue" evidence="1">
    <location>
        <position position="1"/>
    </location>
</feature>
<proteinExistence type="predicted"/>
<gene>
    <name evidence="1" type="ORF">ACI2L5_57525</name>
</gene>
<name>A0ABW8M872_9ACTN</name>
<feature type="non-terminal residue" evidence="1">
    <location>
        <position position="86"/>
    </location>
</feature>
<protein>
    <submittedName>
        <fullName evidence="1">Aminopeptidase N</fullName>
    </submittedName>
</protein>
<reference evidence="1 2" key="1">
    <citation type="submission" date="2024-11" db="EMBL/GenBank/DDBJ databases">
        <title>The Natural Products Discovery Center: Release of the First 8490 Sequenced Strains for Exploring Actinobacteria Biosynthetic Diversity.</title>
        <authorList>
            <person name="Kalkreuter E."/>
            <person name="Kautsar S.A."/>
            <person name="Yang D."/>
            <person name="Bader C.D."/>
            <person name="Teijaro C.N."/>
            <person name="Fluegel L."/>
            <person name="Davis C.M."/>
            <person name="Simpson J.R."/>
            <person name="Lauterbach L."/>
            <person name="Steele A.D."/>
            <person name="Gui C."/>
            <person name="Meng S."/>
            <person name="Li G."/>
            <person name="Viehrig K."/>
            <person name="Ye F."/>
            <person name="Su P."/>
            <person name="Kiefer A.F."/>
            <person name="Nichols A."/>
            <person name="Cepeda A.J."/>
            <person name="Yan W."/>
            <person name="Fan B."/>
            <person name="Jiang Y."/>
            <person name="Adhikari A."/>
            <person name="Zheng C.-J."/>
            <person name="Schuster L."/>
            <person name="Cowan T.M."/>
            <person name="Smanski M.J."/>
            <person name="Chevrette M.G."/>
            <person name="De Carvalho L.P.S."/>
            <person name="Shen B."/>
        </authorList>
    </citation>
    <scope>NUCLEOTIDE SEQUENCE [LARGE SCALE GENOMIC DNA]</scope>
    <source>
        <strain evidence="1 2">NPDC020863</strain>
    </source>
</reference>
<keyword evidence="1" id="KW-0031">Aminopeptidase</keyword>
<dbReference type="Proteomes" id="UP001620295">
    <property type="component" value="Unassembled WGS sequence"/>
</dbReference>
<dbReference type="GO" id="GO:0004177">
    <property type="term" value="F:aminopeptidase activity"/>
    <property type="evidence" value="ECO:0007669"/>
    <property type="project" value="UniProtKB-KW"/>
</dbReference>
<organism evidence="1 2">
    <name type="scientific">Streptomyces milbemycinicus</name>
    <dbReference type="NCBI Taxonomy" id="476552"/>
    <lineage>
        <taxon>Bacteria</taxon>
        <taxon>Bacillati</taxon>
        <taxon>Actinomycetota</taxon>
        <taxon>Actinomycetes</taxon>
        <taxon>Kitasatosporales</taxon>
        <taxon>Streptomycetaceae</taxon>
        <taxon>Streptomyces</taxon>
    </lineage>
</organism>
<dbReference type="SUPFAM" id="SSF63737">
    <property type="entry name" value="Leukotriene A4 hydrolase N-terminal domain"/>
    <property type="match status" value="1"/>
</dbReference>
<keyword evidence="1" id="KW-0378">Hydrolase</keyword>
<keyword evidence="2" id="KW-1185">Reference proteome</keyword>
<sequence length="86" mass="9453">LTREEAQIRARLIEVHRYTIDLDLTRGEELFGSTTTIRFRAREAGADTFVELHPAALHRAVLDGRELDLTGAAGALADGRLPLTAL</sequence>
<comment type="caution">
    <text evidence="1">The sequence shown here is derived from an EMBL/GenBank/DDBJ whole genome shotgun (WGS) entry which is preliminary data.</text>
</comment>
<dbReference type="EMBL" id="JBJDQH010000682">
    <property type="protein sequence ID" value="MFK4274370.1"/>
    <property type="molecule type" value="Genomic_DNA"/>
</dbReference>
<evidence type="ECO:0000313" key="2">
    <source>
        <dbReference type="Proteomes" id="UP001620295"/>
    </source>
</evidence>
<accession>A0ABW8M872</accession>
<evidence type="ECO:0000313" key="1">
    <source>
        <dbReference type="EMBL" id="MFK4274370.1"/>
    </source>
</evidence>
<keyword evidence="1" id="KW-0645">Protease</keyword>
<dbReference type="InterPro" id="IPR042097">
    <property type="entry name" value="Aminopeptidase_N-like_N_sf"/>
</dbReference>